<evidence type="ECO:0000256" key="4">
    <source>
        <dbReference type="ARBA" id="ARBA00018522"/>
    </source>
</evidence>
<evidence type="ECO:0000256" key="10">
    <source>
        <dbReference type="ARBA" id="ARBA00049486"/>
    </source>
</evidence>
<evidence type="ECO:0000256" key="2">
    <source>
        <dbReference type="ARBA" id="ARBA00007274"/>
    </source>
</evidence>
<evidence type="ECO:0000256" key="7">
    <source>
        <dbReference type="ARBA" id="ARBA00022737"/>
    </source>
</evidence>
<dbReference type="GO" id="GO:0005737">
    <property type="term" value="C:cytoplasm"/>
    <property type="evidence" value="ECO:0007669"/>
    <property type="project" value="InterPro"/>
</dbReference>
<dbReference type="InterPro" id="IPR053376">
    <property type="entry name" value="Serine_acetyltransferase"/>
</dbReference>
<evidence type="ECO:0000256" key="9">
    <source>
        <dbReference type="ARBA" id="ARBA00023315"/>
    </source>
</evidence>
<dbReference type="GO" id="GO:0006535">
    <property type="term" value="P:cysteine biosynthetic process from serine"/>
    <property type="evidence" value="ECO:0007669"/>
    <property type="project" value="InterPro"/>
</dbReference>
<keyword evidence="9 11" id="KW-0012">Acyltransferase</keyword>
<keyword evidence="5" id="KW-0028">Amino-acid biosynthesis</keyword>
<keyword evidence="6 11" id="KW-0808">Transferase</keyword>
<evidence type="ECO:0000256" key="3">
    <source>
        <dbReference type="ARBA" id="ARBA00013266"/>
    </source>
</evidence>
<dbReference type="InterPro" id="IPR001451">
    <property type="entry name" value="Hexapep"/>
</dbReference>
<dbReference type="InterPro" id="IPR045304">
    <property type="entry name" value="LbH_SAT"/>
</dbReference>
<dbReference type="Gene3D" id="2.160.10.10">
    <property type="entry name" value="Hexapeptide repeat proteins"/>
    <property type="match status" value="1"/>
</dbReference>
<evidence type="ECO:0000313" key="13">
    <source>
        <dbReference type="Proteomes" id="UP001178888"/>
    </source>
</evidence>
<dbReference type="NCBIfam" id="NF041874">
    <property type="entry name" value="EPS_EpsC"/>
    <property type="match status" value="1"/>
</dbReference>
<gene>
    <name evidence="12" type="primary">epsC</name>
    <name evidence="12" type="ORF">RCG21_00800</name>
</gene>
<keyword evidence="13" id="KW-1185">Reference proteome</keyword>
<dbReference type="PANTHER" id="PTHR42811">
    <property type="entry name" value="SERINE ACETYLTRANSFERASE"/>
    <property type="match status" value="1"/>
</dbReference>
<dbReference type="Pfam" id="PF00132">
    <property type="entry name" value="Hexapep"/>
    <property type="match status" value="1"/>
</dbReference>
<dbReference type="PIRSF" id="PIRSF000441">
    <property type="entry name" value="CysE"/>
    <property type="match status" value="1"/>
</dbReference>
<dbReference type="InterPro" id="IPR018357">
    <property type="entry name" value="Hexapep_transf_CS"/>
</dbReference>
<dbReference type="AlphaFoldDB" id="A0AA90QJX4"/>
<comment type="catalytic activity">
    <reaction evidence="10 11">
        <text>L-serine + acetyl-CoA = O-acetyl-L-serine + CoA</text>
        <dbReference type="Rhea" id="RHEA:24560"/>
        <dbReference type="ChEBI" id="CHEBI:33384"/>
        <dbReference type="ChEBI" id="CHEBI:57287"/>
        <dbReference type="ChEBI" id="CHEBI:57288"/>
        <dbReference type="ChEBI" id="CHEBI:58340"/>
        <dbReference type="EC" id="2.3.1.30"/>
    </reaction>
</comment>
<name>A0AA90QJX4_9BACI</name>
<evidence type="ECO:0000256" key="11">
    <source>
        <dbReference type="PIRNR" id="PIRNR000441"/>
    </source>
</evidence>
<dbReference type="InterPro" id="IPR005881">
    <property type="entry name" value="Ser_O-AcTrfase"/>
</dbReference>
<accession>A0AA90QJX4</accession>
<organism evidence="12 13">
    <name type="scientific">Bacillus salipaludis</name>
    <dbReference type="NCBI Taxonomy" id="2547811"/>
    <lineage>
        <taxon>Bacteria</taxon>
        <taxon>Bacillati</taxon>
        <taxon>Bacillota</taxon>
        <taxon>Bacilli</taxon>
        <taxon>Bacillales</taxon>
        <taxon>Bacillaceae</taxon>
        <taxon>Bacillus</taxon>
    </lineage>
</organism>
<comment type="pathway">
    <text evidence="1">Amino-acid biosynthesis; L-cysteine biosynthesis; L-cysteine from L-serine: step 1/2.</text>
</comment>
<comment type="similarity">
    <text evidence="2 11">Belongs to the transferase hexapeptide repeat family.</text>
</comment>
<evidence type="ECO:0000256" key="5">
    <source>
        <dbReference type="ARBA" id="ARBA00022605"/>
    </source>
</evidence>
<dbReference type="EC" id="2.3.1.30" evidence="3 11"/>
<sequence>MNLPKKLYHFIVNPGVQAIVIHRLAHLLWNHRLKPLARFITMLSRSFTGIEIEPGAKLSKTVTISHGMGVVIGGDSIIKDNVVIRQNVTLGAKDDKNTDGYRYHPTIDNNVSIGAGTVILGPITVGEHSIIGANSVVTKDVPPYSVVAGAPARVIKMRNKDSV</sequence>
<evidence type="ECO:0000256" key="1">
    <source>
        <dbReference type="ARBA" id="ARBA00004876"/>
    </source>
</evidence>
<keyword evidence="7" id="KW-0677">Repeat</keyword>
<reference evidence="12" key="1">
    <citation type="submission" date="2023-08" db="EMBL/GenBank/DDBJ databases">
        <title>Nitrogen cycling bacteria in agricultural field soils.</title>
        <authorList>
            <person name="Jang J."/>
        </authorList>
    </citation>
    <scope>NUCLEOTIDE SEQUENCE</scope>
    <source>
        <strain evidence="12">PS3-36</strain>
    </source>
</reference>
<dbReference type="PROSITE" id="PS00101">
    <property type="entry name" value="HEXAPEP_TRANSFERASES"/>
    <property type="match status" value="1"/>
</dbReference>
<keyword evidence="8" id="KW-0198">Cysteine biosynthesis</keyword>
<dbReference type="InterPro" id="IPR011004">
    <property type="entry name" value="Trimer_LpxA-like_sf"/>
</dbReference>
<evidence type="ECO:0000313" key="12">
    <source>
        <dbReference type="EMBL" id="MDQ6595000.1"/>
    </source>
</evidence>
<dbReference type="CDD" id="cd03354">
    <property type="entry name" value="LbH_SAT"/>
    <property type="match status" value="1"/>
</dbReference>
<dbReference type="Proteomes" id="UP001178888">
    <property type="component" value="Unassembled WGS sequence"/>
</dbReference>
<dbReference type="Gene3D" id="1.10.3130.10">
    <property type="entry name" value="serine acetyltransferase, domain 1"/>
    <property type="match status" value="1"/>
</dbReference>
<proteinExistence type="inferred from homology"/>
<comment type="caution">
    <text evidence="12">The sequence shown here is derived from an EMBL/GenBank/DDBJ whole genome shotgun (WGS) entry which is preliminary data.</text>
</comment>
<protein>
    <recommendedName>
        <fullName evidence="4 11">Serine acetyltransferase</fullName>
        <ecNumber evidence="3 11">2.3.1.30</ecNumber>
    </recommendedName>
</protein>
<evidence type="ECO:0000256" key="6">
    <source>
        <dbReference type="ARBA" id="ARBA00022679"/>
    </source>
</evidence>
<dbReference type="SUPFAM" id="SSF51161">
    <property type="entry name" value="Trimeric LpxA-like enzymes"/>
    <property type="match status" value="1"/>
</dbReference>
<dbReference type="InterPro" id="IPR042122">
    <property type="entry name" value="Ser_AcTrfase_N_sf"/>
</dbReference>
<dbReference type="GO" id="GO:0009001">
    <property type="term" value="F:serine O-acetyltransferase activity"/>
    <property type="evidence" value="ECO:0007669"/>
    <property type="project" value="UniProtKB-EC"/>
</dbReference>
<dbReference type="RefSeq" id="WP_308912732.1">
    <property type="nucleotide sequence ID" value="NZ_JAVGVR010000001.1"/>
</dbReference>
<dbReference type="EMBL" id="JAVGVR010000001">
    <property type="protein sequence ID" value="MDQ6595000.1"/>
    <property type="molecule type" value="Genomic_DNA"/>
</dbReference>
<evidence type="ECO:0000256" key="8">
    <source>
        <dbReference type="ARBA" id="ARBA00023192"/>
    </source>
</evidence>